<dbReference type="SUPFAM" id="SSF52540">
    <property type="entry name" value="P-loop containing nucleoside triphosphate hydrolases"/>
    <property type="match status" value="1"/>
</dbReference>
<feature type="region of interest" description="Disordered" evidence="10">
    <location>
        <begin position="95"/>
        <end position="137"/>
    </location>
</feature>
<feature type="region of interest" description="Disordered" evidence="10">
    <location>
        <begin position="1"/>
        <end position="35"/>
    </location>
</feature>
<keyword evidence="4" id="KW-0479">Metal-binding</keyword>
<dbReference type="EMBL" id="NWUJ01000001">
    <property type="protein sequence ID" value="PFH38379.1"/>
    <property type="molecule type" value="Genomic_DNA"/>
</dbReference>
<evidence type="ECO:0000256" key="5">
    <source>
        <dbReference type="ARBA" id="ARBA00022741"/>
    </source>
</evidence>
<feature type="compositionally biased region" description="Basic and acidic residues" evidence="10">
    <location>
        <begin position="60"/>
        <end position="75"/>
    </location>
</feature>
<dbReference type="STRING" id="94643.A0A2A9MKC5"/>
<dbReference type="RefSeq" id="XP_029222388.1">
    <property type="nucleotide sequence ID" value="XM_029359475.1"/>
</dbReference>
<comment type="similarity">
    <text evidence="2">Belongs to the TRAFAC class TrmE-Era-EngA-EngB-Septin-like GTPase superfamily. EngB GTPase family.</text>
</comment>
<dbReference type="Gene3D" id="3.40.50.300">
    <property type="entry name" value="P-loop containing nucleotide triphosphate hydrolases"/>
    <property type="match status" value="1"/>
</dbReference>
<evidence type="ECO:0000256" key="8">
    <source>
        <dbReference type="ARBA" id="ARBA00023210"/>
    </source>
</evidence>
<feature type="compositionally biased region" description="Low complexity" evidence="10">
    <location>
        <begin position="15"/>
        <end position="35"/>
    </location>
</feature>
<comment type="caution">
    <text evidence="12">The sequence shown here is derived from an EMBL/GenBank/DDBJ whole genome shotgun (WGS) entry which is preliminary data.</text>
</comment>
<gene>
    <name evidence="12" type="ORF">BESB_007200</name>
</gene>
<dbReference type="GeneID" id="40305783"/>
<dbReference type="VEuPathDB" id="ToxoDB:BESB_007200"/>
<dbReference type="InterPro" id="IPR006073">
    <property type="entry name" value="GTP-bd"/>
</dbReference>
<accession>A0A2A9MKC5</accession>
<proteinExistence type="inferred from homology"/>
<protein>
    <submittedName>
        <fullName evidence="12">GTP-binding protein</fullName>
    </submittedName>
</protein>
<evidence type="ECO:0000256" key="4">
    <source>
        <dbReference type="ARBA" id="ARBA00022723"/>
    </source>
</evidence>
<dbReference type="HAMAP" id="MF_00321">
    <property type="entry name" value="GTPase_EngB"/>
    <property type="match status" value="1"/>
</dbReference>
<dbReference type="PANTHER" id="PTHR11649">
    <property type="entry name" value="MSS1/TRME-RELATED GTP-BINDING PROTEIN"/>
    <property type="match status" value="1"/>
</dbReference>
<dbReference type="GO" id="GO:0046872">
    <property type="term" value="F:metal ion binding"/>
    <property type="evidence" value="ECO:0007669"/>
    <property type="project" value="UniProtKB-KW"/>
</dbReference>
<keyword evidence="13" id="KW-1185">Reference proteome</keyword>
<evidence type="ECO:0000256" key="6">
    <source>
        <dbReference type="ARBA" id="ARBA00022842"/>
    </source>
</evidence>
<evidence type="ECO:0000313" key="13">
    <source>
        <dbReference type="Proteomes" id="UP000224006"/>
    </source>
</evidence>
<dbReference type="Proteomes" id="UP000224006">
    <property type="component" value="Chromosome I"/>
</dbReference>
<name>A0A2A9MKC5_BESBE</name>
<keyword evidence="7" id="KW-0342">GTP-binding</keyword>
<dbReference type="InterPro" id="IPR019987">
    <property type="entry name" value="GTP-bd_ribosome_bio_YsxC"/>
</dbReference>
<organism evidence="12 13">
    <name type="scientific">Besnoitia besnoiti</name>
    <name type="common">Apicomplexan protozoan</name>
    <dbReference type="NCBI Taxonomy" id="94643"/>
    <lineage>
        <taxon>Eukaryota</taxon>
        <taxon>Sar</taxon>
        <taxon>Alveolata</taxon>
        <taxon>Apicomplexa</taxon>
        <taxon>Conoidasida</taxon>
        <taxon>Coccidia</taxon>
        <taxon>Eucoccidiorida</taxon>
        <taxon>Eimeriorina</taxon>
        <taxon>Sarcocystidae</taxon>
        <taxon>Besnoitia</taxon>
    </lineage>
</organism>
<evidence type="ECO:0000256" key="7">
    <source>
        <dbReference type="ARBA" id="ARBA00023134"/>
    </source>
</evidence>
<dbReference type="OrthoDB" id="391988at2759"/>
<keyword evidence="8" id="KW-0717">Septation</keyword>
<dbReference type="AlphaFoldDB" id="A0A2A9MKC5"/>
<keyword evidence="9" id="KW-0131">Cell cycle</keyword>
<evidence type="ECO:0000259" key="11">
    <source>
        <dbReference type="PROSITE" id="PS51706"/>
    </source>
</evidence>
<dbReference type="KEGG" id="bbes:BESB_007200"/>
<comment type="cofactor">
    <cofactor evidence="1">
        <name>Mg(2+)</name>
        <dbReference type="ChEBI" id="CHEBI:18420"/>
    </cofactor>
</comment>
<keyword evidence="6" id="KW-0460">Magnesium</keyword>
<dbReference type="PANTHER" id="PTHR11649:SF13">
    <property type="entry name" value="ENGB-TYPE G DOMAIN-CONTAINING PROTEIN"/>
    <property type="match status" value="1"/>
</dbReference>
<dbReference type="GO" id="GO:0051301">
    <property type="term" value="P:cell division"/>
    <property type="evidence" value="ECO:0007669"/>
    <property type="project" value="UniProtKB-KW"/>
</dbReference>
<sequence length="432" mass="48458">MSDPSCRRLGSTGRSPSSLSSSSFSEPSSASASPSRVVFVVCRAASTHSRALLRASRAAPDSRHSKQQPDPRGLHGAERLRRDFAAHAARFFSTGRRRRGHEGRDGFAAAERRREALRDDDDDVDSSSPDLRGQTRADSVQFWEDQEDTTPFLARPFVHVFQPRAYLDNSEALPWLSPEQRKYSRILFGKPIAAHPVLVAQTLHKLPHNPWPQVAVVGHSNVGKSSLLNALMHGRDVARSCSKPLPNGRVLTLPKVAPVSHLPGRTRHLFTFDLGNHLSLVDLPGYGFARVKPQLKEEWAVLIEEYFTRSRQLRRVLSLVDCTKGAEPLDEKLWQLLVEKDLPFQVVLTKADLLSAHKLHACMFNTLAKLKNVDKRETLLHPFVHAVSSRFNHGIPELRASLAAIAADARRRQHLALFKQQGREDTPVRRHR</sequence>
<dbReference type="GO" id="GO:0005525">
    <property type="term" value="F:GTP binding"/>
    <property type="evidence" value="ECO:0007669"/>
    <property type="project" value="UniProtKB-KW"/>
</dbReference>
<evidence type="ECO:0000256" key="9">
    <source>
        <dbReference type="ARBA" id="ARBA00023306"/>
    </source>
</evidence>
<dbReference type="PROSITE" id="PS51706">
    <property type="entry name" value="G_ENGB"/>
    <property type="match status" value="1"/>
</dbReference>
<evidence type="ECO:0000313" key="12">
    <source>
        <dbReference type="EMBL" id="PFH38379.1"/>
    </source>
</evidence>
<evidence type="ECO:0000256" key="3">
    <source>
        <dbReference type="ARBA" id="ARBA00022618"/>
    </source>
</evidence>
<evidence type="ECO:0000256" key="10">
    <source>
        <dbReference type="SAM" id="MobiDB-lite"/>
    </source>
</evidence>
<evidence type="ECO:0000256" key="1">
    <source>
        <dbReference type="ARBA" id="ARBA00001946"/>
    </source>
</evidence>
<dbReference type="InterPro" id="IPR027417">
    <property type="entry name" value="P-loop_NTPase"/>
</dbReference>
<evidence type="ECO:0000256" key="2">
    <source>
        <dbReference type="ARBA" id="ARBA00009638"/>
    </source>
</evidence>
<dbReference type="Pfam" id="PF01926">
    <property type="entry name" value="MMR_HSR1"/>
    <property type="match status" value="1"/>
</dbReference>
<reference evidence="12 13" key="1">
    <citation type="submission" date="2017-09" db="EMBL/GenBank/DDBJ databases">
        <title>Genome sequencing of Besnoitia besnoiti strain Bb-Ger1.</title>
        <authorList>
            <person name="Schares G."/>
            <person name="Venepally P."/>
            <person name="Lorenzi H.A."/>
        </authorList>
    </citation>
    <scope>NUCLEOTIDE SEQUENCE [LARGE SCALE GENOMIC DNA]</scope>
    <source>
        <strain evidence="12 13">Bb-Ger1</strain>
    </source>
</reference>
<feature type="region of interest" description="Disordered" evidence="10">
    <location>
        <begin position="52"/>
        <end position="75"/>
    </location>
</feature>
<keyword evidence="3" id="KW-0132">Cell division</keyword>
<feature type="compositionally biased region" description="Basic and acidic residues" evidence="10">
    <location>
        <begin position="102"/>
        <end position="117"/>
    </location>
</feature>
<dbReference type="CDD" id="cd01876">
    <property type="entry name" value="YihA_EngB"/>
    <property type="match status" value="1"/>
</dbReference>
<keyword evidence="5" id="KW-0547">Nucleotide-binding</keyword>
<feature type="domain" description="EngB-type G" evidence="11">
    <location>
        <begin position="210"/>
        <end position="408"/>
    </location>
</feature>
<dbReference type="InterPro" id="IPR030393">
    <property type="entry name" value="G_ENGB_dom"/>
</dbReference>